<keyword evidence="2" id="KW-1185">Reference proteome</keyword>
<gene>
    <name evidence="1" type="ORF">Y1Q_0013513</name>
</gene>
<sequence>MFAGSVPLQSCCLATGPTSGWAGMVTGSYRTPPASSLPSTAEAAQRCWLHQWCSQDGTHLLWWLVVMVEGWMADQWA</sequence>
<organism evidence="1 2">
    <name type="scientific">Alligator mississippiensis</name>
    <name type="common">American alligator</name>
    <dbReference type="NCBI Taxonomy" id="8496"/>
    <lineage>
        <taxon>Eukaryota</taxon>
        <taxon>Metazoa</taxon>
        <taxon>Chordata</taxon>
        <taxon>Craniata</taxon>
        <taxon>Vertebrata</taxon>
        <taxon>Euteleostomi</taxon>
        <taxon>Archelosauria</taxon>
        <taxon>Archosauria</taxon>
        <taxon>Crocodylia</taxon>
        <taxon>Alligatoridae</taxon>
        <taxon>Alligatorinae</taxon>
        <taxon>Alligator</taxon>
    </lineage>
</organism>
<dbReference type="Proteomes" id="UP000050525">
    <property type="component" value="Unassembled WGS sequence"/>
</dbReference>
<proteinExistence type="predicted"/>
<evidence type="ECO:0000313" key="2">
    <source>
        <dbReference type="Proteomes" id="UP000050525"/>
    </source>
</evidence>
<name>A0A151P301_ALLMI</name>
<comment type="caution">
    <text evidence="1">The sequence shown here is derived from an EMBL/GenBank/DDBJ whole genome shotgun (WGS) entry which is preliminary data.</text>
</comment>
<accession>A0A151P301</accession>
<protein>
    <submittedName>
        <fullName evidence="1">Uncharacterized protein</fullName>
    </submittedName>
</protein>
<evidence type="ECO:0000313" key="1">
    <source>
        <dbReference type="EMBL" id="KYO43451.1"/>
    </source>
</evidence>
<dbReference type="EMBL" id="AKHW03001146">
    <property type="protein sequence ID" value="KYO43451.1"/>
    <property type="molecule type" value="Genomic_DNA"/>
</dbReference>
<reference evidence="1 2" key="1">
    <citation type="journal article" date="2012" name="Genome Biol.">
        <title>Sequencing three crocodilian genomes to illuminate the evolution of archosaurs and amniotes.</title>
        <authorList>
            <person name="St John J.A."/>
            <person name="Braun E.L."/>
            <person name="Isberg S.R."/>
            <person name="Miles L.G."/>
            <person name="Chong A.Y."/>
            <person name="Gongora J."/>
            <person name="Dalzell P."/>
            <person name="Moran C."/>
            <person name="Bed'hom B."/>
            <person name="Abzhanov A."/>
            <person name="Burgess S.C."/>
            <person name="Cooksey A.M."/>
            <person name="Castoe T.A."/>
            <person name="Crawford N.G."/>
            <person name="Densmore L.D."/>
            <person name="Drew J.C."/>
            <person name="Edwards S.V."/>
            <person name="Faircloth B.C."/>
            <person name="Fujita M.K."/>
            <person name="Greenwold M.J."/>
            <person name="Hoffmann F.G."/>
            <person name="Howard J.M."/>
            <person name="Iguchi T."/>
            <person name="Janes D.E."/>
            <person name="Khan S.Y."/>
            <person name="Kohno S."/>
            <person name="de Koning A.J."/>
            <person name="Lance S.L."/>
            <person name="McCarthy F.M."/>
            <person name="McCormack J.E."/>
            <person name="Merchant M.E."/>
            <person name="Peterson D.G."/>
            <person name="Pollock D.D."/>
            <person name="Pourmand N."/>
            <person name="Raney B.J."/>
            <person name="Roessler K.A."/>
            <person name="Sanford J.R."/>
            <person name="Sawyer R.H."/>
            <person name="Schmidt C.J."/>
            <person name="Triplett E.W."/>
            <person name="Tuberville T.D."/>
            <person name="Venegas-Anaya M."/>
            <person name="Howard J.T."/>
            <person name="Jarvis E.D."/>
            <person name="Guillette L.J.Jr."/>
            <person name="Glenn T.C."/>
            <person name="Green R.E."/>
            <person name="Ray D.A."/>
        </authorList>
    </citation>
    <scope>NUCLEOTIDE SEQUENCE [LARGE SCALE GENOMIC DNA]</scope>
    <source>
        <strain evidence="1">KSC_2009_1</strain>
    </source>
</reference>
<dbReference type="AlphaFoldDB" id="A0A151P301"/>